<dbReference type="GO" id="GO:0006098">
    <property type="term" value="P:pentose-phosphate shunt"/>
    <property type="evidence" value="ECO:0007669"/>
    <property type="project" value="UniProtKB-UniPathway"/>
</dbReference>
<evidence type="ECO:0000256" key="4">
    <source>
        <dbReference type="ARBA" id="ARBA00001947"/>
    </source>
</evidence>
<dbReference type="SUPFAM" id="SSF51366">
    <property type="entry name" value="Ribulose-phoshate binding barrel"/>
    <property type="match status" value="1"/>
</dbReference>
<dbReference type="InterPro" id="IPR026019">
    <property type="entry name" value="Ribul_P_3_epim"/>
</dbReference>
<evidence type="ECO:0000256" key="3">
    <source>
        <dbReference type="ARBA" id="ARBA00001941"/>
    </source>
</evidence>
<dbReference type="AlphaFoldDB" id="A0A5E8BSM5"/>
<evidence type="ECO:0000256" key="10">
    <source>
        <dbReference type="ARBA" id="ARBA00022723"/>
    </source>
</evidence>
<evidence type="ECO:0000256" key="12">
    <source>
        <dbReference type="ARBA" id="ARBA00023285"/>
    </source>
</evidence>
<evidence type="ECO:0000313" key="16">
    <source>
        <dbReference type="EMBL" id="VVT53559.1"/>
    </source>
</evidence>
<feature type="compositionally biased region" description="Basic and acidic residues" evidence="15">
    <location>
        <begin position="86"/>
        <end position="103"/>
    </location>
</feature>
<keyword evidence="17" id="KW-1185">Reference proteome</keyword>
<dbReference type="InterPro" id="IPR013785">
    <property type="entry name" value="Aldolase_TIM"/>
</dbReference>
<dbReference type="RefSeq" id="XP_031854242.1">
    <property type="nucleotide sequence ID" value="XM_031998351.1"/>
</dbReference>
<comment type="similarity">
    <text evidence="7">Belongs to the ribulose-phosphate 3-epimerase family.</text>
</comment>
<dbReference type="PANTHER" id="PTHR11749">
    <property type="entry name" value="RIBULOSE-5-PHOSPHATE-3-EPIMERASE"/>
    <property type="match status" value="1"/>
</dbReference>
<organism evidence="16 17">
    <name type="scientific">Magnusiomyces paraingens</name>
    <dbReference type="NCBI Taxonomy" id="2606893"/>
    <lineage>
        <taxon>Eukaryota</taxon>
        <taxon>Fungi</taxon>
        <taxon>Dikarya</taxon>
        <taxon>Ascomycota</taxon>
        <taxon>Saccharomycotina</taxon>
        <taxon>Dipodascomycetes</taxon>
        <taxon>Dipodascales</taxon>
        <taxon>Dipodascaceae</taxon>
        <taxon>Magnusiomyces</taxon>
    </lineage>
</organism>
<dbReference type="OrthoDB" id="1927044at2759"/>
<comment type="pathway">
    <text evidence="6">Carbohydrate degradation; pentose phosphate pathway; D-xylulose 5-phosphate from D-ribulose 5-phosphate (non-oxidative stage): step 1/1.</text>
</comment>
<dbReference type="GO" id="GO:0005975">
    <property type="term" value="P:carbohydrate metabolic process"/>
    <property type="evidence" value="ECO:0007669"/>
    <property type="project" value="InterPro"/>
</dbReference>
<evidence type="ECO:0000256" key="7">
    <source>
        <dbReference type="ARBA" id="ARBA00009541"/>
    </source>
</evidence>
<protein>
    <recommendedName>
        <fullName evidence="9">Ribulose-phosphate 3-epimerase</fullName>
        <ecNumber evidence="8">5.1.3.1</ecNumber>
    </recommendedName>
    <alternativeName>
        <fullName evidence="14">Pentose-5-phosphate 3-epimerase</fullName>
    </alternativeName>
    <alternativeName>
        <fullName evidence="13">RPE</fullName>
    </alternativeName>
</protein>
<dbReference type="HAMAP" id="MF_02227">
    <property type="entry name" value="RPE"/>
    <property type="match status" value="1"/>
</dbReference>
<dbReference type="CDD" id="cd00429">
    <property type="entry name" value="RPE"/>
    <property type="match status" value="1"/>
</dbReference>
<evidence type="ECO:0000256" key="14">
    <source>
        <dbReference type="ARBA" id="ARBA00030599"/>
    </source>
</evidence>
<dbReference type="FunFam" id="3.20.20.70:FF:000171">
    <property type="entry name" value="Ribulose-phosphate 3-epimerase"/>
    <property type="match status" value="1"/>
</dbReference>
<name>A0A5E8BSM5_9ASCO</name>
<evidence type="ECO:0000256" key="8">
    <source>
        <dbReference type="ARBA" id="ARBA00013188"/>
    </source>
</evidence>
<evidence type="ECO:0000256" key="5">
    <source>
        <dbReference type="ARBA" id="ARBA00001954"/>
    </source>
</evidence>
<accession>A0A5E8BSM5</accession>
<dbReference type="InterPro" id="IPR000056">
    <property type="entry name" value="Ribul_P_3_epim-like"/>
</dbReference>
<comment type="cofactor">
    <cofactor evidence="3">
        <name>Co(2+)</name>
        <dbReference type="ChEBI" id="CHEBI:48828"/>
    </cofactor>
</comment>
<keyword evidence="10" id="KW-0479">Metal-binding</keyword>
<sequence>MASGAPGGGISKWIPNPPQRGSFPLDHDKECSVIMQDYLRCLKLVDGTNAHGCRLLAKSYLKCRMNHGLMEQDEWRNLGLPEDDKPLPLRKIPEYGEQKKLSSDSKSGTSGSGSGSVTTATTFTYHQIKTTMSTLAPVIAPSILSGDFADLAADSKKMLDRTADWLHIDVMDGHFVPNLTFGAPVVKALRAHIPKGSAFFDCHMMVSNPLQWVPDMAAAGADQYTFHLEAARTSTFGESSSAADPVIATIEAIREKGMLVGIAIKPGTSVDELLPYADKIDLALVMTVEPGFGGQKFMADMMTKVAALRKQFPKLNVEVDGGLGADTIDVAAEAGANVIVAGTSVYKAKDPEEMIKLLRSHVAEKL</sequence>
<feature type="region of interest" description="Disordered" evidence="15">
    <location>
        <begin position="86"/>
        <end position="116"/>
    </location>
</feature>
<dbReference type="GO" id="GO:0004750">
    <property type="term" value="F:D-ribulose-phosphate 3-epimerase activity"/>
    <property type="evidence" value="ECO:0007669"/>
    <property type="project" value="UniProtKB-EC"/>
</dbReference>
<reference evidence="16 17" key="1">
    <citation type="submission" date="2019-09" db="EMBL/GenBank/DDBJ databases">
        <authorList>
            <person name="Brejova B."/>
        </authorList>
    </citation>
    <scope>NUCLEOTIDE SEQUENCE [LARGE SCALE GENOMIC DNA]</scope>
</reference>
<dbReference type="Gene3D" id="3.20.20.70">
    <property type="entry name" value="Aldolase class I"/>
    <property type="match status" value="1"/>
</dbReference>
<feature type="compositionally biased region" description="Low complexity" evidence="15">
    <location>
        <begin position="104"/>
        <end position="116"/>
    </location>
</feature>
<dbReference type="EC" id="5.1.3.1" evidence="8"/>
<comment type="catalytic activity">
    <reaction evidence="1">
        <text>D-ribulose 5-phosphate = D-xylulose 5-phosphate</text>
        <dbReference type="Rhea" id="RHEA:13677"/>
        <dbReference type="ChEBI" id="CHEBI:57737"/>
        <dbReference type="ChEBI" id="CHEBI:58121"/>
        <dbReference type="EC" id="5.1.3.1"/>
    </reaction>
</comment>
<comment type="cofactor">
    <cofactor evidence="5">
        <name>Fe(2+)</name>
        <dbReference type="ChEBI" id="CHEBI:29033"/>
    </cofactor>
</comment>
<dbReference type="PROSITE" id="PS01085">
    <property type="entry name" value="RIBUL_P_3_EPIMER_1"/>
    <property type="match status" value="1"/>
</dbReference>
<evidence type="ECO:0000256" key="2">
    <source>
        <dbReference type="ARBA" id="ARBA00001936"/>
    </source>
</evidence>
<dbReference type="Proteomes" id="UP000398389">
    <property type="component" value="Unassembled WGS sequence"/>
</dbReference>
<evidence type="ECO:0000313" key="17">
    <source>
        <dbReference type="Proteomes" id="UP000398389"/>
    </source>
</evidence>
<dbReference type="PROSITE" id="PS01086">
    <property type="entry name" value="RIBUL_P_3_EPIMER_2"/>
    <property type="match status" value="1"/>
</dbReference>
<evidence type="ECO:0000256" key="13">
    <source>
        <dbReference type="ARBA" id="ARBA00029933"/>
    </source>
</evidence>
<keyword evidence="11" id="KW-0413">Isomerase</keyword>
<evidence type="ECO:0000256" key="9">
    <source>
        <dbReference type="ARBA" id="ARBA00013920"/>
    </source>
</evidence>
<evidence type="ECO:0000256" key="6">
    <source>
        <dbReference type="ARBA" id="ARBA00005016"/>
    </source>
</evidence>
<dbReference type="GeneID" id="43582451"/>
<gene>
    <name evidence="16" type="ORF">SAPINGB_P003635</name>
</gene>
<feature type="compositionally biased region" description="Gly residues" evidence="15">
    <location>
        <begin position="1"/>
        <end position="10"/>
    </location>
</feature>
<dbReference type="InterPro" id="IPR011060">
    <property type="entry name" value="RibuloseP-bd_barrel"/>
</dbReference>
<proteinExistence type="inferred from homology"/>
<dbReference type="EMBL" id="CABVLU010000003">
    <property type="protein sequence ID" value="VVT53559.1"/>
    <property type="molecule type" value="Genomic_DNA"/>
</dbReference>
<dbReference type="GO" id="GO:0046872">
    <property type="term" value="F:metal ion binding"/>
    <property type="evidence" value="ECO:0007669"/>
    <property type="project" value="UniProtKB-KW"/>
</dbReference>
<dbReference type="Pfam" id="PF00834">
    <property type="entry name" value="Ribul_P_3_epim"/>
    <property type="match status" value="1"/>
</dbReference>
<comment type="cofactor">
    <cofactor evidence="2">
        <name>Mn(2+)</name>
        <dbReference type="ChEBI" id="CHEBI:29035"/>
    </cofactor>
</comment>
<evidence type="ECO:0000256" key="15">
    <source>
        <dbReference type="SAM" id="MobiDB-lite"/>
    </source>
</evidence>
<dbReference type="UniPathway" id="UPA00115">
    <property type="reaction ID" value="UER00411"/>
</dbReference>
<comment type="cofactor">
    <cofactor evidence="4">
        <name>Zn(2+)</name>
        <dbReference type="ChEBI" id="CHEBI:29105"/>
    </cofactor>
</comment>
<evidence type="ECO:0000256" key="11">
    <source>
        <dbReference type="ARBA" id="ARBA00023235"/>
    </source>
</evidence>
<feature type="region of interest" description="Disordered" evidence="15">
    <location>
        <begin position="1"/>
        <end position="21"/>
    </location>
</feature>
<evidence type="ECO:0000256" key="1">
    <source>
        <dbReference type="ARBA" id="ARBA00001782"/>
    </source>
</evidence>
<keyword evidence="12" id="KW-0170">Cobalt</keyword>
<dbReference type="NCBIfam" id="NF004076">
    <property type="entry name" value="PRK05581.1-4"/>
    <property type="match status" value="1"/>
</dbReference>